<sequence length="174" mass="20131">MFSICSILTCVYLICAIVEEQGKLDESSSSILGGTRSQVFKVHAGGKAGEERLLTVYKIKRGRKGSNFKMFFQVFRHRQRKFQLTRILSFSSYHWFNTQQDHYLVHGAGYRRLHDRYTCVEFLMGSFRFLSCVFWILDSRNSTQPTCLHLRPKSNLGLTQPAVVVDFRLAFQGC</sequence>
<organism evidence="2 3">
    <name type="scientific">Lentinula aciculospora</name>
    <dbReference type="NCBI Taxonomy" id="153920"/>
    <lineage>
        <taxon>Eukaryota</taxon>
        <taxon>Fungi</taxon>
        <taxon>Dikarya</taxon>
        <taxon>Basidiomycota</taxon>
        <taxon>Agaricomycotina</taxon>
        <taxon>Agaricomycetes</taxon>
        <taxon>Agaricomycetidae</taxon>
        <taxon>Agaricales</taxon>
        <taxon>Marasmiineae</taxon>
        <taxon>Omphalotaceae</taxon>
        <taxon>Lentinula</taxon>
    </lineage>
</organism>
<proteinExistence type="predicted"/>
<dbReference type="EMBL" id="JAOTPV010000033">
    <property type="protein sequence ID" value="KAJ4469262.1"/>
    <property type="molecule type" value="Genomic_DNA"/>
</dbReference>
<evidence type="ECO:0008006" key="4">
    <source>
        <dbReference type="Google" id="ProtNLM"/>
    </source>
</evidence>
<name>A0A9W8ZX10_9AGAR</name>
<evidence type="ECO:0000313" key="2">
    <source>
        <dbReference type="EMBL" id="KAJ4469262.1"/>
    </source>
</evidence>
<protein>
    <recommendedName>
        <fullName evidence="4">Secreted protein</fullName>
    </recommendedName>
</protein>
<keyword evidence="1" id="KW-0732">Signal</keyword>
<dbReference type="AlphaFoldDB" id="A0A9W8ZX10"/>
<dbReference type="Proteomes" id="UP001150266">
    <property type="component" value="Unassembled WGS sequence"/>
</dbReference>
<feature type="chain" id="PRO_5040752934" description="Secreted protein" evidence="1">
    <location>
        <begin position="17"/>
        <end position="174"/>
    </location>
</feature>
<gene>
    <name evidence="2" type="ORF">J3R30DRAFT_1582233</name>
</gene>
<reference evidence="2" key="1">
    <citation type="submission" date="2022-08" db="EMBL/GenBank/DDBJ databases">
        <title>A Global Phylogenomic Analysis of the Shiitake Genus Lentinula.</title>
        <authorList>
            <consortium name="DOE Joint Genome Institute"/>
            <person name="Sierra-Patev S."/>
            <person name="Min B."/>
            <person name="Naranjo-Ortiz M."/>
            <person name="Looney B."/>
            <person name="Konkel Z."/>
            <person name="Slot J.C."/>
            <person name="Sakamoto Y."/>
            <person name="Steenwyk J.L."/>
            <person name="Rokas A."/>
            <person name="Carro J."/>
            <person name="Camarero S."/>
            <person name="Ferreira P."/>
            <person name="Molpeceres G."/>
            <person name="Ruiz-Duenas F.J."/>
            <person name="Serrano A."/>
            <person name="Henrissat B."/>
            <person name="Drula E."/>
            <person name="Hughes K.W."/>
            <person name="Mata J.L."/>
            <person name="Ishikawa N.K."/>
            <person name="Vargas-Isla R."/>
            <person name="Ushijima S."/>
            <person name="Smith C.A."/>
            <person name="Ahrendt S."/>
            <person name="Andreopoulos W."/>
            <person name="He G."/>
            <person name="Labutti K."/>
            <person name="Lipzen A."/>
            <person name="Ng V."/>
            <person name="Riley R."/>
            <person name="Sandor L."/>
            <person name="Barry K."/>
            <person name="Martinez A.T."/>
            <person name="Xiao Y."/>
            <person name="Gibbons J.G."/>
            <person name="Terashima K."/>
            <person name="Grigoriev I.V."/>
            <person name="Hibbett D.S."/>
        </authorList>
    </citation>
    <scope>NUCLEOTIDE SEQUENCE</scope>
    <source>
        <strain evidence="2">JLM2183</strain>
    </source>
</reference>
<keyword evidence="3" id="KW-1185">Reference proteome</keyword>
<accession>A0A9W8ZX10</accession>
<evidence type="ECO:0000313" key="3">
    <source>
        <dbReference type="Proteomes" id="UP001150266"/>
    </source>
</evidence>
<evidence type="ECO:0000256" key="1">
    <source>
        <dbReference type="SAM" id="SignalP"/>
    </source>
</evidence>
<feature type="signal peptide" evidence="1">
    <location>
        <begin position="1"/>
        <end position="16"/>
    </location>
</feature>
<comment type="caution">
    <text evidence="2">The sequence shown here is derived from an EMBL/GenBank/DDBJ whole genome shotgun (WGS) entry which is preliminary data.</text>
</comment>